<dbReference type="SUPFAM" id="SSF81296">
    <property type="entry name" value="E set domains"/>
    <property type="match status" value="1"/>
</dbReference>
<dbReference type="Gene3D" id="2.60.40.640">
    <property type="match status" value="1"/>
</dbReference>
<proteinExistence type="inferred from homology"/>
<protein>
    <submittedName>
        <fullName evidence="5">Arrestin_N domain-containing protein</fullName>
    </submittedName>
</protein>
<dbReference type="STRING" id="1561998.A0A1I7T7V0"/>
<dbReference type="GO" id="GO:0005737">
    <property type="term" value="C:cytoplasm"/>
    <property type="evidence" value="ECO:0007669"/>
    <property type="project" value="TreeGrafter"/>
</dbReference>
<sequence>MENFRLEYDNVRVTDRKVTGKVIIQNKEPIKASFLKIRIIGTAKTEWEKRENKMKITEYLKHELEHLSQSSNNYECLINTYIMLWESSGEEENIPAGYNTFPFSFTLPDNSPPTFFGQYGSIQYSAEVELDRPWKLNKKLERPFLEKRIAQTSENIKIEPKTKGEAIISIEVPNCAPSFTSSLIDVYYNVWVGFEESAFGGVLSAGFYSLIGTVPFREIRQMAPLGRSEVPAVSPSAPPEPVESVGGPVYPGSSSAPLYPVVVESSSSLYPSAQIVSPGGGAPQGIVPSDPPPSYEESMYAGNAEDSELFAPCYPVYNNLPQETPV</sequence>
<dbReference type="InterPro" id="IPR014752">
    <property type="entry name" value="Arrestin-like_C"/>
</dbReference>
<organism evidence="4 5">
    <name type="scientific">Caenorhabditis tropicalis</name>
    <dbReference type="NCBI Taxonomy" id="1561998"/>
    <lineage>
        <taxon>Eukaryota</taxon>
        <taxon>Metazoa</taxon>
        <taxon>Ecdysozoa</taxon>
        <taxon>Nematoda</taxon>
        <taxon>Chromadorea</taxon>
        <taxon>Rhabditida</taxon>
        <taxon>Rhabditina</taxon>
        <taxon>Rhabditomorpha</taxon>
        <taxon>Rhabditoidea</taxon>
        <taxon>Rhabditidae</taxon>
        <taxon>Peloderinae</taxon>
        <taxon>Caenorhabditis</taxon>
    </lineage>
</organism>
<evidence type="ECO:0000313" key="5">
    <source>
        <dbReference type="WBParaSite" id="Csp11.Scaffold535.g3264.t1"/>
    </source>
</evidence>
<dbReference type="PANTHER" id="PTHR11188:SF175">
    <property type="entry name" value="ARRESTIN C-TERMINAL-LIKE DOMAIN-CONTAINING PROTEIN"/>
    <property type="match status" value="1"/>
</dbReference>
<dbReference type="Pfam" id="PF00339">
    <property type="entry name" value="Arrestin_N"/>
    <property type="match status" value="1"/>
</dbReference>
<name>A0A1I7T7V0_9PELO</name>
<dbReference type="Proteomes" id="UP000095282">
    <property type="component" value="Unplaced"/>
</dbReference>
<keyword evidence="4" id="KW-1185">Reference proteome</keyword>
<feature type="region of interest" description="Disordered" evidence="2">
    <location>
        <begin position="278"/>
        <end position="299"/>
    </location>
</feature>
<dbReference type="InterPro" id="IPR014756">
    <property type="entry name" value="Ig_E-set"/>
</dbReference>
<evidence type="ECO:0000256" key="1">
    <source>
        <dbReference type="ARBA" id="ARBA00005298"/>
    </source>
</evidence>
<dbReference type="PANTHER" id="PTHR11188">
    <property type="entry name" value="ARRESTIN DOMAIN CONTAINING PROTEIN"/>
    <property type="match status" value="1"/>
</dbReference>
<comment type="similarity">
    <text evidence="1">Belongs to the arrestin family.</text>
</comment>
<feature type="domain" description="Arrestin-like N-terminal" evidence="3">
    <location>
        <begin position="13"/>
        <end position="144"/>
    </location>
</feature>
<dbReference type="InterPro" id="IPR050357">
    <property type="entry name" value="Arrestin_domain-protein"/>
</dbReference>
<accession>A0A1I7T7V0</accession>
<evidence type="ECO:0000259" key="3">
    <source>
        <dbReference type="Pfam" id="PF00339"/>
    </source>
</evidence>
<dbReference type="WBParaSite" id="Csp11.Scaffold535.g3264.t1">
    <property type="protein sequence ID" value="Csp11.Scaffold535.g3264.t1"/>
    <property type="gene ID" value="Csp11.Scaffold535.g3264"/>
</dbReference>
<dbReference type="InterPro" id="IPR011021">
    <property type="entry name" value="Arrestin-like_N"/>
</dbReference>
<reference evidence="5" key="1">
    <citation type="submission" date="2016-11" db="UniProtKB">
        <authorList>
            <consortium name="WormBaseParasite"/>
        </authorList>
    </citation>
    <scope>IDENTIFICATION</scope>
</reference>
<evidence type="ECO:0000313" key="4">
    <source>
        <dbReference type="Proteomes" id="UP000095282"/>
    </source>
</evidence>
<dbReference type="GO" id="GO:0015031">
    <property type="term" value="P:protein transport"/>
    <property type="evidence" value="ECO:0007669"/>
    <property type="project" value="TreeGrafter"/>
</dbReference>
<dbReference type="AlphaFoldDB" id="A0A1I7T7V0"/>
<evidence type="ECO:0000256" key="2">
    <source>
        <dbReference type="SAM" id="MobiDB-lite"/>
    </source>
</evidence>